<dbReference type="InterPro" id="IPR027417">
    <property type="entry name" value="P-loop_NTPase"/>
</dbReference>
<dbReference type="SMART" id="SM01193">
    <property type="entry name" value="Enolase_N"/>
    <property type="match status" value="1"/>
</dbReference>
<dbReference type="CDD" id="cd03313">
    <property type="entry name" value="enolase"/>
    <property type="match status" value="1"/>
</dbReference>
<dbReference type="InterPro" id="IPR020810">
    <property type="entry name" value="Enolase_C"/>
</dbReference>
<dbReference type="InterPro" id="IPR013078">
    <property type="entry name" value="His_Pase_superF_clade-1"/>
</dbReference>
<evidence type="ECO:0000313" key="13">
    <source>
        <dbReference type="Proteomes" id="UP001189429"/>
    </source>
</evidence>
<accession>A0ABN9UTW9</accession>
<feature type="compositionally biased region" description="Low complexity" evidence="9">
    <location>
        <begin position="1864"/>
        <end position="1882"/>
    </location>
</feature>
<dbReference type="InterPro" id="IPR020809">
    <property type="entry name" value="Enolase_CS"/>
</dbReference>
<feature type="region of interest" description="Disordered" evidence="9">
    <location>
        <begin position="1862"/>
        <end position="1898"/>
    </location>
</feature>
<dbReference type="SFLD" id="SFLDG00178">
    <property type="entry name" value="enolase"/>
    <property type="match status" value="1"/>
</dbReference>
<feature type="compositionally biased region" description="Pro residues" evidence="9">
    <location>
        <begin position="59"/>
        <end position="74"/>
    </location>
</feature>
<dbReference type="Pfam" id="PF18317">
    <property type="entry name" value="SDH_C"/>
    <property type="match status" value="1"/>
</dbReference>
<proteinExistence type="inferred from homology"/>
<dbReference type="Gene3D" id="3.30.390.10">
    <property type="entry name" value="Enolase-like, N-terminal domain"/>
    <property type="match status" value="1"/>
</dbReference>
<dbReference type="Pfam" id="PF08501">
    <property type="entry name" value="Shikimate_dh_N"/>
    <property type="match status" value="1"/>
</dbReference>
<name>A0ABN9UTW9_9DINO</name>
<dbReference type="Pfam" id="PF00300">
    <property type="entry name" value="His_Phos_1"/>
    <property type="match status" value="1"/>
</dbReference>
<keyword evidence="6" id="KW-0460">Magnesium</keyword>
<dbReference type="Pfam" id="PF01488">
    <property type="entry name" value="Shikimate_DH"/>
    <property type="match status" value="1"/>
</dbReference>
<dbReference type="InterPro" id="IPR036849">
    <property type="entry name" value="Enolase-like_C_sf"/>
</dbReference>
<dbReference type="SUPFAM" id="SSF51735">
    <property type="entry name" value="NAD(P)-binding Rossmann-fold domains"/>
    <property type="match status" value="1"/>
</dbReference>
<evidence type="ECO:0000256" key="6">
    <source>
        <dbReference type="ARBA" id="ARBA00022842"/>
    </source>
</evidence>
<comment type="cofactor">
    <cofactor evidence="1">
        <name>Mg(2+)</name>
        <dbReference type="ChEBI" id="CHEBI:18420"/>
    </cofactor>
</comment>
<dbReference type="PROSITE" id="PS00164">
    <property type="entry name" value="ENOLASE"/>
    <property type="match status" value="1"/>
</dbReference>
<dbReference type="InterPro" id="IPR029017">
    <property type="entry name" value="Enolase-like_N"/>
</dbReference>
<feature type="compositionally biased region" description="Basic and acidic residues" evidence="9">
    <location>
        <begin position="1"/>
        <end position="13"/>
    </location>
</feature>
<comment type="similarity">
    <text evidence="4">Belongs to the enolase family.</text>
</comment>
<evidence type="ECO:0000256" key="4">
    <source>
        <dbReference type="ARBA" id="ARBA00009604"/>
    </source>
</evidence>
<feature type="domain" description="Enolase N-terminal" evidence="11">
    <location>
        <begin position="558"/>
        <end position="692"/>
    </location>
</feature>
<dbReference type="InterPro" id="IPR020811">
    <property type="entry name" value="Enolase_N"/>
</dbReference>
<dbReference type="InterPro" id="IPR046346">
    <property type="entry name" value="Aminoacid_DH-like_N_sf"/>
</dbReference>
<feature type="region of interest" description="Disordered" evidence="9">
    <location>
        <begin position="1"/>
        <end position="103"/>
    </location>
</feature>
<dbReference type="CDD" id="cd01065">
    <property type="entry name" value="NAD_bind_Shikimate_DH"/>
    <property type="match status" value="1"/>
</dbReference>
<dbReference type="Gene3D" id="3.40.50.720">
    <property type="entry name" value="NAD(P)-binding Rossmann-like Domain"/>
    <property type="match status" value="1"/>
</dbReference>
<dbReference type="PANTHER" id="PTHR11902:SF1">
    <property type="entry name" value="ENOLASE"/>
    <property type="match status" value="1"/>
</dbReference>
<dbReference type="SUPFAM" id="SSF53223">
    <property type="entry name" value="Aminoacid dehydrogenase-like, N-terminal domain"/>
    <property type="match status" value="1"/>
</dbReference>
<dbReference type="InterPro" id="IPR006151">
    <property type="entry name" value="Shikm_DH/Glu-tRNA_Rdtase"/>
</dbReference>
<dbReference type="Gene3D" id="3.20.20.120">
    <property type="entry name" value="Enolase-like C-terminal domain"/>
    <property type="match status" value="1"/>
</dbReference>
<dbReference type="EC" id="4.2.1.11" evidence="5"/>
<dbReference type="SUPFAM" id="SSF51604">
    <property type="entry name" value="Enolase C-terminal domain-like"/>
    <property type="match status" value="1"/>
</dbReference>
<evidence type="ECO:0000256" key="7">
    <source>
        <dbReference type="ARBA" id="ARBA00023152"/>
    </source>
</evidence>
<dbReference type="HAMAP" id="MF_00318">
    <property type="entry name" value="Enolase"/>
    <property type="match status" value="1"/>
</dbReference>
<dbReference type="EMBL" id="CAUYUJ010016271">
    <property type="protein sequence ID" value="CAK0863522.1"/>
    <property type="molecule type" value="Genomic_DNA"/>
</dbReference>
<organism evidence="12 13">
    <name type="scientific">Prorocentrum cordatum</name>
    <dbReference type="NCBI Taxonomy" id="2364126"/>
    <lineage>
        <taxon>Eukaryota</taxon>
        <taxon>Sar</taxon>
        <taxon>Alveolata</taxon>
        <taxon>Dinophyceae</taxon>
        <taxon>Prorocentrales</taxon>
        <taxon>Prorocentraceae</taxon>
        <taxon>Prorocentrum</taxon>
    </lineage>
</organism>
<dbReference type="InterPro" id="IPR029033">
    <property type="entry name" value="His_PPase_superfam"/>
</dbReference>
<dbReference type="PRINTS" id="PR00148">
    <property type="entry name" value="ENOLASE"/>
</dbReference>
<dbReference type="SMART" id="SM01192">
    <property type="entry name" value="Enolase_C"/>
    <property type="match status" value="1"/>
</dbReference>
<dbReference type="Proteomes" id="UP001189429">
    <property type="component" value="Unassembled WGS sequence"/>
</dbReference>
<keyword evidence="7" id="KW-0324">Glycolysis</keyword>
<evidence type="ECO:0000259" key="10">
    <source>
        <dbReference type="SMART" id="SM01192"/>
    </source>
</evidence>
<dbReference type="InterPro" id="IPR036291">
    <property type="entry name" value="NAD(P)-bd_dom_sf"/>
</dbReference>
<feature type="region of interest" description="Disordered" evidence="9">
    <location>
        <begin position="1253"/>
        <end position="1272"/>
    </location>
</feature>
<evidence type="ECO:0000256" key="9">
    <source>
        <dbReference type="SAM" id="MobiDB-lite"/>
    </source>
</evidence>
<dbReference type="Gene3D" id="3.40.50.300">
    <property type="entry name" value="P-loop containing nucleotide triphosphate hydrolases"/>
    <property type="match status" value="1"/>
</dbReference>
<dbReference type="Gene3D" id="3.40.50.10860">
    <property type="entry name" value="Leucine Dehydrogenase, chain A, domain 1"/>
    <property type="match status" value="1"/>
</dbReference>
<evidence type="ECO:0000256" key="3">
    <source>
        <dbReference type="ARBA" id="ARBA00005031"/>
    </source>
</evidence>
<evidence type="ECO:0000256" key="2">
    <source>
        <dbReference type="ARBA" id="ARBA00004496"/>
    </source>
</evidence>
<dbReference type="InterPro" id="IPR000941">
    <property type="entry name" value="Enolase"/>
</dbReference>
<dbReference type="PANTHER" id="PTHR11902">
    <property type="entry name" value="ENOLASE"/>
    <property type="match status" value="1"/>
</dbReference>
<protein>
    <recommendedName>
        <fullName evidence="5">phosphopyruvate hydratase</fullName>
        <ecNumber evidence="5">4.2.1.11</ecNumber>
    </recommendedName>
</protein>
<dbReference type="Pfam" id="PF03952">
    <property type="entry name" value="Enolase_N"/>
    <property type="match status" value="1"/>
</dbReference>
<dbReference type="InterPro" id="IPR013708">
    <property type="entry name" value="Shikimate_DH-bd_N"/>
</dbReference>
<dbReference type="Gene3D" id="3.40.50.1240">
    <property type="entry name" value="Phosphoglycerate mutase-like"/>
    <property type="match status" value="1"/>
</dbReference>
<comment type="pathway">
    <text evidence="3">Carbohydrate degradation; glycolysis; pyruvate from D-glyceraldehyde 3-phosphate: step 4/5.</text>
</comment>
<dbReference type="SMART" id="SM00855">
    <property type="entry name" value="PGAM"/>
    <property type="match status" value="1"/>
</dbReference>
<dbReference type="SUPFAM" id="SSF53254">
    <property type="entry name" value="Phosphoglycerate mutase-like"/>
    <property type="match status" value="1"/>
</dbReference>
<evidence type="ECO:0000313" key="12">
    <source>
        <dbReference type="EMBL" id="CAK0863522.1"/>
    </source>
</evidence>
<keyword evidence="8" id="KW-0456">Lyase</keyword>
<evidence type="ECO:0000259" key="11">
    <source>
        <dbReference type="SMART" id="SM01193"/>
    </source>
</evidence>
<evidence type="ECO:0000256" key="8">
    <source>
        <dbReference type="ARBA" id="ARBA00023239"/>
    </source>
</evidence>
<evidence type="ECO:0000256" key="1">
    <source>
        <dbReference type="ARBA" id="ARBA00001946"/>
    </source>
</evidence>
<dbReference type="Pfam" id="PF00113">
    <property type="entry name" value="Enolase_C"/>
    <property type="match status" value="1"/>
</dbReference>
<gene>
    <name evidence="12" type="ORF">PCOR1329_LOCUS51639</name>
</gene>
<dbReference type="SFLD" id="SFLDS00001">
    <property type="entry name" value="Enolase"/>
    <property type="match status" value="1"/>
</dbReference>
<feature type="compositionally biased region" description="Low complexity" evidence="9">
    <location>
        <begin position="1253"/>
        <end position="1269"/>
    </location>
</feature>
<reference evidence="12" key="1">
    <citation type="submission" date="2023-10" db="EMBL/GenBank/DDBJ databases">
        <authorList>
            <person name="Chen Y."/>
            <person name="Shah S."/>
            <person name="Dougan E. K."/>
            <person name="Thang M."/>
            <person name="Chan C."/>
        </authorList>
    </citation>
    <scope>NUCLEOTIDE SEQUENCE [LARGE SCALE GENOMIC DNA]</scope>
</reference>
<sequence>MPREQDREKDRRSNMAHSTVNAPAKKSGGGGGFTWGRAGEGDYEPVGLQDVSKVSAGPRAPPAPGAPAAPPPAGPSGLDGADFPALGAGGAAPQEAIWPRPARPAEDGRTYYIFGSPVGMSPSPDIHNPGFAKNGFPHTYERFDSPDIADVMRALRAHKCGGGSVTIPHKEAVLKEMDELGDAARSIGAVNTVTKLPNGRLRGDNTDWLGIKNLVEARLAAAPKRRSERLTCLLCGAGGTARAAAYAFQQMGAGEVHVYNRTRARAESLAEEFGFRVCEDLEQMAALPELHVVVNTLPGSTDFTLPEAAAAALRRCRPVVLEASYIPRRTAFLRQAMAAGCTVIEGIEMLYEQGCEQCQIWTGRAAPRADIAASLCGALFSEASTHPARAKMEPIAEVPQALAEQLGHARRGEGWRSPALALTAAAALTVVAAVAAQRRLRWPRSLGMASGSLGLAPDGTGEASSWPRAGLELAADGAIALSKGEPRYIEFFHGARAKIFYLDEYLTPDGDERLFKDLESFFGPSEEGQACDAGAGRCRSENRVLPKVSVAKDERALILEVVGREVVDSRGNPTVEAELTTGYGTVRAIVPSGASTGIYEALEMRDGGKRYKGKGVEQAVSNINKVIAPKLKGKDVRLQKELDEFMVKELDGSENEWGYPKAKLGANAILAVSMCIARGGAKAFGLELYEYVRELKDGNLDPGAVDVGQARKKRYKMPVPMMNVINGGEHAGNKLPMQEFMIAPTGAKSFKEALRTGAEVYHSLKAVVKAKYGKDAAAVGDEGGFAPNIQDNDEGLMALMEAIQDAGHDGKVKLAMDIAASEFYVKEDQTYNLGFKLTEPDPSLIKSKSEMMEWYKGIVSKYPIVSIEDPFDQDHWDAYTEMVAEMGEEVQIVGDDLLVTNPKRIAKCKEEKAANALLLKVNQIGSITESIQASLDSVAEGWGVMVSHRSGETEDTFIADLCVGLGTGQIKTGAPCRSERVAKYNQLLRIEEQLGRRAYYAGKDFRHSKFCEFLLERMPQSSKHGFSTCAHCGNWAWNWGVKRHDGVCAMCQSPMPGWPTSPSGTWWAPWASGSGHHGGLSSQRAPALAKLGGYLSQALVGVGLQSDPDAVRLVSGFTALASSKKQLAVPAAKPAHAMFKGKEFDEAADAAMVAELRRLEVQGGSQQSQLFQADPALFECMDELEDEDKAALEAFQGQLLEVTWQAEAKQKEFQAMLDKARAAHTEAAAKRRKRDVACNLLLGCEKGDGVPAGAGSAATSAAGPTAAPSKVKQIVPESEQRVMLQRIMDTAQASAAKTAAKAGKGKGLAVGKGKGWNSDVLVASGSFARALADPWLVIADWNIELSAFAATGWPTKLGATVVAPSRFVSVAKCSAIDRSKRAVSDWQKGSSALRAAMMCAAMGEGAQALFFERAALFLKWTLNQRQKTGGFAIIVSSVSDTTESTWSPHSKWHRRWMARTLRERLKADLCFVQISVNAADGDTYLEDLARFRGLSLEKCKEIIARYQDHYVPIQMDGSESDTPFINLINYNERFVANRMLRSFVGSEVCHFLANLHPYKHTVYLSLHAETEFNVQNRIGRRRNLRSFRGREYARRLAEFSRFVIAGEATNLVCVTLSQDEIKAMGARLCQRDGVPGLYTDGSWEGFGDASGAVVSSGMRLVRFQPGFGTNFVDAPATVDEVTWAMGFAKQGTLVLIDGEAEGAGQKPSRLWTSSLKRTIETAQFIDHNVVRGKGGKPWHQFRGQKFRNLDEVYAGEFDGLTEEEMRHVDPNLASDMGKDNVGFRFPRGESINDVIARVQISINRLERVKEPMLLVGHQVVSRLVYGWLTQKDRDAALKVALPRHVVIKVSYDGVGGTRAETRFPLGPSAPASSRSGSASGLAHWLGPEPAGAAQAPSA</sequence>
<dbReference type="SFLD" id="SFLDF00002">
    <property type="entry name" value="enolase"/>
    <property type="match status" value="1"/>
</dbReference>
<evidence type="ECO:0000256" key="5">
    <source>
        <dbReference type="ARBA" id="ARBA00012058"/>
    </source>
</evidence>
<feature type="domain" description="Enolase C-terminal TIM barrel" evidence="10">
    <location>
        <begin position="714"/>
        <end position="1008"/>
    </location>
</feature>
<dbReference type="NCBIfam" id="TIGR01060">
    <property type="entry name" value="eno"/>
    <property type="match status" value="1"/>
</dbReference>
<comment type="subcellular location">
    <subcellularLocation>
        <location evidence="2">Cytoplasm</location>
    </subcellularLocation>
</comment>
<dbReference type="InterPro" id="IPR041121">
    <property type="entry name" value="SDH_C"/>
</dbReference>
<comment type="caution">
    <text evidence="12">The sequence shown here is derived from an EMBL/GenBank/DDBJ whole genome shotgun (WGS) entry which is preliminary data.</text>
</comment>
<keyword evidence="13" id="KW-1185">Reference proteome</keyword>
<dbReference type="SUPFAM" id="SSF54826">
    <property type="entry name" value="Enolase N-terminal domain-like"/>
    <property type="match status" value="1"/>
</dbReference>